<evidence type="ECO:0000259" key="5">
    <source>
        <dbReference type="PROSITE" id="PS51720"/>
    </source>
</evidence>
<accession>A0A5A7P4E4</accession>
<protein>
    <submittedName>
        <fullName evidence="6">P-loop containing nucleoside triphosphatehydrolases superfamily protein</fullName>
    </submittedName>
</protein>
<keyword evidence="2" id="KW-0547">Nucleotide-binding</keyword>
<gene>
    <name evidence="6" type="ORF">STAS_03272</name>
</gene>
<dbReference type="OrthoDB" id="8954335at2759"/>
<comment type="caution">
    <text evidence="6">The sequence shown here is derived from an EMBL/GenBank/DDBJ whole genome shotgun (WGS) entry which is preliminary data.</text>
</comment>
<dbReference type="Proteomes" id="UP000325081">
    <property type="component" value="Unassembled WGS sequence"/>
</dbReference>
<proteinExistence type="inferred from homology"/>
<dbReference type="GO" id="GO:0016787">
    <property type="term" value="F:hydrolase activity"/>
    <property type="evidence" value="ECO:0007669"/>
    <property type="project" value="UniProtKB-KW"/>
</dbReference>
<dbReference type="Pfam" id="PF04548">
    <property type="entry name" value="AIG1"/>
    <property type="match status" value="1"/>
</dbReference>
<keyword evidence="7" id="KW-1185">Reference proteome</keyword>
<name>A0A5A7P4E4_STRAF</name>
<dbReference type="FunFam" id="3.40.50.300:FF:000840">
    <property type="entry name" value="Immune-associated nucleotide-binding protein 9"/>
    <property type="match status" value="1"/>
</dbReference>
<feature type="domain" description="AIG1-type G" evidence="5">
    <location>
        <begin position="2"/>
        <end position="211"/>
    </location>
</feature>
<dbReference type="PANTHER" id="PTHR10903">
    <property type="entry name" value="GTPASE, IMAP FAMILY MEMBER-RELATED"/>
    <property type="match status" value="1"/>
</dbReference>
<organism evidence="6 7">
    <name type="scientific">Striga asiatica</name>
    <name type="common">Asiatic witchweed</name>
    <name type="synonym">Buchnera asiatica</name>
    <dbReference type="NCBI Taxonomy" id="4170"/>
    <lineage>
        <taxon>Eukaryota</taxon>
        <taxon>Viridiplantae</taxon>
        <taxon>Streptophyta</taxon>
        <taxon>Embryophyta</taxon>
        <taxon>Tracheophyta</taxon>
        <taxon>Spermatophyta</taxon>
        <taxon>Magnoliopsida</taxon>
        <taxon>eudicotyledons</taxon>
        <taxon>Gunneridae</taxon>
        <taxon>Pentapetalae</taxon>
        <taxon>asterids</taxon>
        <taxon>lamiids</taxon>
        <taxon>Lamiales</taxon>
        <taxon>Orobanchaceae</taxon>
        <taxon>Buchnereae</taxon>
        <taxon>Striga</taxon>
    </lineage>
</organism>
<dbReference type="Gene3D" id="3.40.50.300">
    <property type="entry name" value="P-loop containing nucleotide triphosphate hydrolases"/>
    <property type="match status" value="1"/>
</dbReference>
<dbReference type="PROSITE" id="PS51720">
    <property type="entry name" value="G_AIG1"/>
    <property type="match status" value="1"/>
</dbReference>
<dbReference type="PANTHER" id="PTHR10903:SF184">
    <property type="entry name" value="GTP-BINDING PROTEIN A"/>
    <property type="match status" value="1"/>
</dbReference>
<dbReference type="InterPro" id="IPR027417">
    <property type="entry name" value="P-loop_NTPase"/>
</dbReference>
<dbReference type="InterPro" id="IPR045058">
    <property type="entry name" value="GIMA/IAN/Toc"/>
</dbReference>
<evidence type="ECO:0000256" key="2">
    <source>
        <dbReference type="ARBA" id="ARBA00022741"/>
    </source>
</evidence>
<feature type="coiled-coil region" evidence="4">
    <location>
        <begin position="218"/>
        <end position="306"/>
    </location>
</feature>
<comment type="similarity">
    <text evidence="1">Belongs to the TRAFAC class TrmE-Era-EngA-EngB-Septin-like GTPase superfamily. AIG1/Toc34/Toc159-like paraseptin GTPase family. IAN subfamily.</text>
</comment>
<keyword evidence="3" id="KW-0342">GTP-binding</keyword>
<keyword evidence="6" id="KW-0378">Hydrolase</keyword>
<keyword evidence="4" id="KW-0175">Coiled coil</keyword>
<dbReference type="GO" id="GO:0005525">
    <property type="term" value="F:GTP binding"/>
    <property type="evidence" value="ECO:0007669"/>
    <property type="project" value="UniProtKB-KW"/>
</dbReference>
<dbReference type="SUPFAM" id="SSF52540">
    <property type="entry name" value="P-loop containing nucleoside triphosphate hydrolases"/>
    <property type="match status" value="1"/>
</dbReference>
<dbReference type="InterPro" id="IPR006703">
    <property type="entry name" value="G_AIG1"/>
</dbReference>
<evidence type="ECO:0000313" key="7">
    <source>
        <dbReference type="Proteomes" id="UP000325081"/>
    </source>
</evidence>
<evidence type="ECO:0000313" key="6">
    <source>
        <dbReference type="EMBL" id="GER27569.1"/>
    </source>
</evidence>
<evidence type="ECO:0000256" key="1">
    <source>
        <dbReference type="ARBA" id="ARBA00008535"/>
    </source>
</evidence>
<evidence type="ECO:0000256" key="4">
    <source>
        <dbReference type="SAM" id="Coils"/>
    </source>
</evidence>
<evidence type="ECO:0000256" key="3">
    <source>
        <dbReference type="ARBA" id="ARBA00023134"/>
    </source>
</evidence>
<reference evidence="7" key="1">
    <citation type="journal article" date="2019" name="Curr. Biol.">
        <title>Genome Sequence of Striga asiatica Provides Insight into the Evolution of Plant Parasitism.</title>
        <authorList>
            <person name="Yoshida S."/>
            <person name="Kim S."/>
            <person name="Wafula E.K."/>
            <person name="Tanskanen J."/>
            <person name="Kim Y.M."/>
            <person name="Honaas L."/>
            <person name="Yang Z."/>
            <person name="Spallek T."/>
            <person name="Conn C.E."/>
            <person name="Ichihashi Y."/>
            <person name="Cheong K."/>
            <person name="Cui S."/>
            <person name="Der J.P."/>
            <person name="Gundlach H."/>
            <person name="Jiao Y."/>
            <person name="Hori C."/>
            <person name="Ishida J.K."/>
            <person name="Kasahara H."/>
            <person name="Kiba T."/>
            <person name="Kim M.S."/>
            <person name="Koo N."/>
            <person name="Laohavisit A."/>
            <person name="Lee Y.H."/>
            <person name="Lumba S."/>
            <person name="McCourt P."/>
            <person name="Mortimer J.C."/>
            <person name="Mutuku J.M."/>
            <person name="Nomura T."/>
            <person name="Sasaki-Sekimoto Y."/>
            <person name="Seto Y."/>
            <person name="Wang Y."/>
            <person name="Wakatake T."/>
            <person name="Sakakibara H."/>
            <person name="Demura T."/>
            <person name="Yamaguchi S."/>
            <person name="Yoneyama K."/>
            <person name="Manabe R.I."/>
            <person name="Nelson D.C."/>
            <person name="Schulman A.H."/>
            <person name="Timko M.P."/>
            <person name="dePamphilis C.W."/>
            <person name="Choi D."/>
            <person name="Shirasu K."/>
        </authorList>
    </citation>
    <scope>NUCLEOTIDE SEQUENCE [LARGE SCALE GENOMIC DNA]</scope>
    <source>
        <strain evidence="7">cv. UVA1</strain>
    </source>
</reference>
<dbReference type="EMBL" id="BKCP01002002">
    <property type="protein sequence ID" value="GER27569.1"/>
    <property type="molecule type" value="Genomic_DNA"/>
</dbReference>
<dbReference type="CDD" id="cd01852">
    <property type="entry name" value="AIG1"/>
    <property type="match status" value="1"/>
</dbReference>
<dbReference type="AlphaFoldDB" id="A0A5A7P4E4"/>
<sequence>MNEARTVVLIGKTGNGKSSTGNSLLGTRAFKSKSSSGSVTATCQLQTTVLENRCQFLYVIDTPGLFDFSGEDHIKKEIVKCVDMAKDGIHAVLFVLSVRSRFSREEENVIVNMIEMFGPKITDYMILLFTGGDDLEESEETLDDYLGRDECPKPLKDIIGKCRKRCILFDNRTTDKRKKNEQLEKLLALIDDVVEYNDGNPYTHELFELQASKNAEKLRIQEEVNSSEQEKMKSYEEQLKRMTEMIELKLKVQTEKLEKQLAKEKAARLKVEKAAKATHKKATEEIRKANENLNKAKIEADRLRNEAGKTTCIIM</sequence>